<dbReference type="Proteomes" id="UP000194977">
    <property type="component" value="Unassembled WGS sequence"/>
</dbReference>
<organism evidence="3 4">
    <name type="scientific">Gilliamella apicola</name>
    <dbReference type="NCBI Taxonomy" id="1196095"/>
    <lineage>
        <taxon>Bacteria</taxon>
        <taxon>Pseudomonadati</taxon>
        <taxon>Pseudomonadota</taxon>
        <taxon>Gammaproteobacteria</taxon>
        <taxon>Orbales</taxon>
        <taxon>Orbaceae</taxon>
        <taxon>Gilliamella</taxon>
    </lineage>
</organism>
<dbReference type="OrthoDB" id="9814407at2"/>
<evidence type="ECO:0000313" key="3">
    <source>
        <dbReference type="EMBL" id="OTQ01219.1"/>
    </source>
</evidence>
<evidence type="ECO:0000259" key="2">
    <source>
        <dbReference type="Pfam" id="PF03795"/>
    </source>
</evidence>
<proteinExistence type="inferred from homology"/>
<keyword evidence="3" id="KW-0378">Hydrolase</keyword>
<feature type="domain" description="YCII-related" evidence="2">
    <location>
        <begin position="16"/>
        <end position="72"/>
    </location>
</feature>
<dbReference type="Pfam" id="PF03795">
    <property type="entry name" value="YCII"/>
    <property type="match status" value="1"/>
</dbReference>
<comment type="caution">
    <text evidence="3">The sequence shown here is derived from an EMBL/GenBank/DDBJ whole genome shotgun (WGS) entry which is preliminary data.</text>
</comment>
<accession>A0A242NKX2</accession>
<dbReference type="EMBL" id="NARP01000004">
    <property type="protein sequence ID" value="OTQ01219.1"/>
    <property type="molecule type" value="Genomic_DNA"/>
</dbReference>
<dbReference type="GO" id="GO:0016787">
    <property type="term" value="F:hydrolase activity"/>
    <property type="evidence" value="ECO:0007669"/>
    <property type="project" value="UniProtKB-KW"/>
</dbReference>
<dbReference type="PANTHER" id="PTHR37828:SF1">
    <property type="entry name" value="YCII-RELATED DOMAIN-CONTAINING PROTEIN"/>
    <property type="match status" value="1"/>
</dbReference>
<dbReference type="InterPro" id="IPR011008">
    <property type="entry name" value="Dimeric_a/b-barrel"/>
</dbReference>
<comment type="similarity">
    <text evidence="1">Belongs to the YciI family.</text>
</comment>
<dbReference type="SUPFAM" id="SSF54909">
    <property type="entry name" value="Dimeric alpha+beta barrel"/>
    <property type="match status" value="1"/>
</dbReference>
<reference evidence="3 4" key="1">
    <citation type="submission" date="2017-03" db="EMBL/GenBank/DDBJ databases">
        <title>Comparative genomics of honeybee gut symbionts reveal geographically distinct and subgroup specific antibiotic resistance.</title>
        <authorList>
            <person name="Ludvigsen J."/>
            <person name="Porcellato D."/>
            <person name="Labee-Lund T.M."/>
            <person name="Amdam G.V."/>
            <person name="Rudi K."/>
        </authorList>
    </citation>
    <scope>NUCLEOTIDE SEQUENCE [LARGE SCALE GENOMIC DNA]</scope>
    <source>
        <strain evidence="3 4">A-7-12</strain>
    </source>
</reference>
<dbReference type="AlphaFoldDB" id="A0A242NKX2"/>
<dbReference type="PANTHER" id="PTHR37828">
    <property type="entry name" value="GSR2449 PROTEIN"/>
    <property type="match status" value="1"/>
</dbReference>
<evidence type="ECO:0000256" key="1">
    <source>
        <dbReference type="ARBA" id="ARBA00007689"/>
    </source>
</evidence>
<gene>
    <name evidence="3" type="ORF">B6D08_02160</name>
</gene>
<name>A0A242NKX2_9GAMM</name>
<evidence type="ECO:0000313" key="4">
    <source>
        <dbReference type="Proteomes" id="UP000194977"/>
    </source>
</evidence>
<dbReference type="RefSeq" id="WP_086300600.1">
    <property type="nucleotide sequence ID" value="NZ_JBHZLC010000002.1"/>
</dbReference>
<sequence length="93" mass="10604">MIIVTLTFKKTMPEIFAKLDEHNIFLDNFFAKNKFLASGLLEDKSGGIILVMSDSIEEAQSIMQKDPFYIHDLVDFEYTFFAATKLSSSLSQK</sequence>
<dbReference type="InterPro" id="IPR005545">
    <property type="entry name" value="YCII"/>
</dbReference>
<protein>
    <submittedName>
        <fullName evidence="3">GTP cyclohydrolase</fullName>
    </submittedName>
</protein>